<proteinExistence type="predicted"/>
<keyword evidence="2" id="KW-1185">Reference proteome</keyword>
<dbReference type="Proteomes" id="UP000184418">
    <property type="component" value="Unassembled WGS sequence"/>
</dbReference>
<sequence length="85" mass="9399">MKGFIEFSTKSSDAGPASQFRPALIALDSIAYVSYYGESKSRITLKTIGAYGDKIVNDILIIDLSFADLKDKLRVKIQHDQVSNN</sequence>
<organism evidence="1 2">
    <name type="scientific">Hymenobacter daecheongensis DSM 21074</name>
    <dbReference type="NCBI Taxonomy" id="1121955"/>
    <lineage>
        <taxon>Bacteria</taxon>
        <taxon>Pseudomonadati</taxon>
        <taxon>Bacteroidota</taxon>
        <taxon>Cytophagia</taxon>
        <taxon>Cytophagales</taxon>
        <taxon>Hymenobacteraceae</taxon>
        <taxon>Hymenobacter</taxon>
    </lineage>
</organism>
<reference evidence="1 2" key="1">
    <citation type="submission" date="2016-11" db="EMBL/GenBank/DDBJ databases">
        <authorList>
            <person name="Jaros S."/>
            <person name="Januszkiewicz K."/>
            <person name="Wedrychowicz H."/>
        </authorList>
    </citation>
    <scope>NUCLEOTIDE SEQUENCE [LARGE SCALE GENOMIC DNA]</scope>
    <source>
        <strain evidence="1 2">DSM 21074</strain>
    </source>
</reference>
<dbReference type="AlphaFoldDB" id="A0A1M6GJI7"/>
<dbReference type="EMBL" id="FQYN01000004">
    <property type="protein sequence ID" value="SHJ10086.1"/>
    <property type="molecule type" value="Genomic_DNA"/>
</dbReference>
<dbReference type="STRING" id="1121955.SAMN02745146_2285"/>
<gene>
    <name evidence="1" type="ORF">SAMN02745146_2285</name>
</gene>
<evidence type="ECO:0000313" key="2">
    <source>
        <dbReference type="Proteomes" id="UP000184418"/>
    </source>
</evidence>
<protein>
    <submittedName>
        <fullName evidence="1">Uncharacterized protein</fullName>
    </submittedName>
</protein>
<name>A0A1M6GJI7_9BACT</name>
<accession>A0A1M6GJI7</accession>
<evidence type="ECO:0000313" key="1">
    <source>
        <dbReference type="EMBL" id="SHJ10086.1"/>
    </source>
</evidence>
<dbReference type="RefSeq" id="WP_073109176.1">
    <property type="nucleotide sequence ID" value="NZ_FQYN01000004.1"/>
</dbReference>